<reference evidence="1 2" key="1">
    <citation type="submission" date="2023-09" db="EMBL/GenBank/DDBJ databases">
        <title>Multi-omics analysis of a traditional fermented food reveals byproduct-associated fungal strains for waste-to-food upcycling.</title>
        <authorList>
            <consortium name="Lawrence Berkeley National Laboratory"/>
            <person name="Rekdal V.M."/>
            <person name="Villalobos-Escobedo J.M."/>
            <person name="Rodriguez-Valeron N."/>
            <person name="Garcia M.O."/>
            <person name="Vasquez D.P."/>
            <person name="Damayanti I."/>
            <person name="Sorensen P.M."/>
            <person name="Baidoo E.E."/>
            <person name="De Carvalho A.C."/>
            <person name="Riley R."/>
            <person name="Lipzen A."/>
            <person name="He G."/>
            <person name="Yan M."/>
            <person name="Haridas S."/>
            <person name="Daum C."/>
            <person name="Yoshinaga Y."/>
            <person name="Ng V."/>
            <person name="Grigoriev I.V."/>
            <person name="Munk R."/>
            <person name="Nuraida L."/>
            <person name="Wijaya C.H."/>
            <person name="Morales P.-C."/>
            <person name="Keasling J.D."/>
        </authorList>
    </citation>
    <scope>NUCLEOTIDE SEQUENCE [LARGE SCALE GENOMIC DNA]</scope>
    <source>
        <strain evidence="1 2">FGSC 2613</strain>
    </source>
</reference>
<evidence type="ECO:0000313" key="1">
    <source>
        <dbReference type="EMBL" id="KAL0468122.1"/>
    </source>
</evidence>
<accession>A0ABR3D646</accession>
<gene>
    <name evidence="1" type="ORF">QR685DRAFT_447175</name>
</gene>
<evidence type="ECO:0000313" key="2">
    <source>
        <dbReference type="Proteomes" id="UP001451303"/>
    </source>
</evidence>
<dbReference type="Proteomes" id="UP001451303">
    <property type="component" value="Unassembled WGS sequence"/>
</dbReference>
<protein>
    <submittedName>
        <fullName evidence="1">Uncharacterized protein</fullName>
    </submittedName>
</protein>
<name>A0ABR3D646_NEUIN</name>
<sequence>TLRRRKLAGKNRNFNFRCYVAVVPLFRIGEGTSRIQEGAGEASPIFNIT</sequence>
<keyword evidence="2" id="KW-1185">Reference proteome</keyword>
<feature type="non-terminal residue" evidence="1">
    <location>
        <position position="1"/>
    </location>
</feature>
<comment type="caution">
    <text evidence="1">The sequence shown here is derived from an EMBL/GenBank/DDBJ whole genome shotgun (WGS) entry which is preliminary data.</text>
</comment>
<organism evidence="1 2">
    <name type="scientific">Neurospora intermedia</name>
    <dbReference type="NCBI Taxonomy" id="5142"/>
    <lineage>
        <taxon>Eukaryota</taxon>
        <taxon>Fungi</taxon>
        <taxon>Dikarya</taxon>
        <taxon>Ascomycota</taxon>
        <taxon>Pezizomycotina</taxon>
        <taxon>Sordariomycetes</taxon>
        <taxon>Sordariomycetidae</taxon>
        <taxon>Sordariales</taxon>
        <taxon>Sordariaceae</taxon>
        <taxon>Neurospora</taxon>
    </lineage>
</organism>
<proteinExistence type="predicted"/>
<dbReference type="EMBL" id="JAVLET010000007">
    <property type="protein sequence ID" value="KAL0468122.1"/>
    <property type="molecule type" value="Genomic_DNA"/>
</dbReference>